<gene>
    <name evidence="2" type="ORF">GCM10022224_051990</name>
</gene>
<keyword evidence="3" id="KW-1185">Reference proteome</keyword>
<proteinExistence type="predicted"/>
<dbReference type="EMBL" id="BAAAZP010000096">
    <property type="protein sequence ID" value="GAA3681320.1"/>
    <property type="molecule type" value="Genomic_DNA"/>
</dbReference>
<feature type="region of interest" description="Disordered" evidence="1">
    <location>
        <begin position="1"/>
        <end position="90"/>
    </location>
</feature>
<evidence type="ECO:0000313" key="2">
    <source>
        <dbReference type="EMBL" id="GAA3681320.1"/>
    </source>
</evidence>
<reference evidence="3" key="1">
    <citation type="journal article" date="2019" name="Int. J. Syst. Evol. Microbiol.">
        <title>The Global Catalogue of Microorganisms (GCM) 10K type strain sequencing project: providing services to taxonomists for standard genome sequencing and annotation.</title>
        <authorList>
            <consortium name="The Broad Institute Genomics Platform"/>
            <consortium name="The Broad Institute Genome Sequencing Center for Infectious Disease"/>
            <person name="Wu L."/>
            <person name="Ma J."/>
        </authorList>
    </citation>
    <scope>NUCLEOTIDE SEQUENCE [LARGE SCALE GENOMIC DNA]</scope>
    <source>
        <strain evidence="3">JCM 16904</strain>
    </source>
</reference>
<protein>
    <submittedName>
        <fullName evidence="2">Uncharacterized protein</fullName>
    </submittedName>
</protein>
<organism evidence="2 3">
    <name type="scientific">Nonomuraea antimicrobica</name>
    <dbReference type="NCBI Taxonomy" id="561173"/>
    <lineage>
        <taxon>Bacteria</taxon>
        <taxon>Bacillati</taxon>
        <taxon>Actinomycetota</taxon>
        <taxon>Actinomycetes</taxon>
        <taxon>Streptosporangiales</taxon>
        <taxon>Streptosporangiaceae</taxon>
        <taxon>Nonomuraea</taxon>
    </lineage>
</organism>
<accession>A0ABP7C697</accession>
<sequence length="143" mass="13803">MTTATTAGLSAGTYRLTNTENSTATTVTPTPGQSSRTLRRAVTGAGRRTAGAERLKGAAPPAGVERLVDPVSPAGAESPGDAAPPVGTESLAEVVPAAGAESPGDAAPAAGAEFPADACLPGEVGGGAAALGPWVPTVMIPVF</sequence>
<feature type="compositionally biased region" description="Low complexity" evidence="1">
    <location>
        <begin position="1"/>
        <end position="31"/>
    </location>
</feature>
<feature type="compositionally biased region" description="Low complexity" evidence="1">
    <location>
        <begin position="40"/>
        <end position="49"/>
    </location>
</feature>
<evidence type="ECO:0000256" key="1">
    <source>
        <dbReference type="SAM" id="MobiDB-lite"/>
    </source>
</evidence>
<comment type="caution">
    <text evidence="2">The sequence shown here is derived from an EMBL/GenBank/DDBJ whole genome shotgun (WGS) entry which is preliminary data.</text>
</comment>
<dbReference type="Proteomes" id="UP001500902">
    <property type="component" value="Unassembled WGS sequence"/>
</dbReference>
<name>A0ABP7C697_9ACTN</name>
<evidence type="ECO:0000313" key="3">
    <source>
        <dbReference type="Proteomes" id="UP001500902"/>
    </source>
</evidence>